<protein>
    <submittedName>
        <fullName evidence="2">N-acyl-L-amino acid amidohydrolase</fullName>
    </submittedName>
</protein>
<dbReference type="PIRSF" id="PIRSF005962">
    <property type="entry name" value="Pept_M20D_amidohydro"/>
    <property type="match status" value="1"/>
</dbReference>
<reference evidence="3" key="1">
    <citation type="journal article" date="2019" name="Int. J. Syst. Evol. Microbiol.">
        <title>The Global Catalogue of Microorganisms (GCM) 10K type strain sequencing project: providing services to taxonomists for standard genome sequencing and annotation.</title>
        <authorList>
            <consortium name="The Broad Institute Genomics Platform"/>
            <consortium name="The Broad Institute Genome Sequencing Center for Infectious Disease"/>
            <person name="Wu L."/>
            <person name="Ma J."/>
        </authorList>
    </citation>
    <scope>NUCLEOTIDE SEQUENCE [LARGE SCALE GENOMIC DNA]</scope>
    <source>
        <strain evidence="3">JCM 15443</strain>
    </source>
</reference>
<dbReference type="SUPFAM" id="SSF55031">
    <property type="entry name" value="Bacterial exopeptidase dimerisation domain"/>
    <property type="match status" value="1"/>
</dbReference>
<dbReference type="NCBIfam" id="TIGR01891">
    <property type="entry name" value="amidohydrolases"/>
    <property type="match status" value="1"/>
</dbReference>
<comment type="caution">
    <text evidence="2">The sequence shown here is derived from an EMBL/GenBank/DDBJ whole genome shotgun (WGS) entry which is preliminary data.</text>
</comment>
<dbReference type="InterPro" id="IPR036264">
    <property type="entry name" value="Bact_exopeptidase_dim_dom"/>
</dbReference>
<dbReference type="PANTHER" id="PTHR11014">
    <property type="entry name" value="PEPTIDASE M20 FAMILY MEMBER"/>
    <property type="match status" value="1"/>
</dbReference>
<dbReference type="PANTHER" id="PTHR11014:SF63">
    <property type="entry name" value="METALLOPEPTIDASE, PUTATIVE (AFU_ORTHOLOGUE AFUA_6G09600)-RELATED"/>
    <property type="match status" value="1"/>
</dbReference>
<dbReference type="Gene3D" id="3.30.70.360">
    <property type="match status" value="1"/>
</dbReference>
<name>A0ABQ2H227_9DEIO</name>
<sequence>MTRTLDPQTTLEDQVITWRRWLHEHPELSFQEHATADYVETQLRAMDGLILSRPTPTSVLAVLKGEGGPGRTLLMRADMDALPIQEDTSYDFASKNDGVMHACGHDGHTAMLLGAAQVLTRMRAQLPGEIRFIFQHAEELFPGGGQQLVDAGITQGVDVAIGAHLFTPIPVGLIALKSGPLMAAPDTFTLTVTGKGGHGAMPHETVDPILIACHIVTALQAVVSRQRDPLEPAVLSVTTIHAGQAHNVIPNAVVLSGTVRTFDPALREQIPQWMERLIQGVTQGFGATYQFDYEQGYRATINDPEITEVMREVVRETLGEQALAEAQPTMGGEDFSAYLSQVPGAFFFIGARNEDSGITAPHHHPQFAIDEDALGHGVKILVGAARRLTVSGG</sequence>
<gene>
    <name evidence="2" type="ORF">GCM10010841_32560</name>
</gene>
<dbReference type="Pfam" id="PF07687">
    <property type="entry name" value="M20_dimer"/>
    <property type="match status" value="1"/>
</dbReference>
<feature type="domain" description="Peptidase M20 dimerisation" evidence="1">
    <location>
        <begin position="187"/>
        <end position="275"/>
    </location>
</feature>
<dbReference type="Gene3D" id="3.40.630.10">
    <property type="entry name" value="Zn peptidases"/>
    <property type="match status" value="1"/>
</dbReference>
<dbReference type="InterPro" id="IPR002933">
    <property type="entry name" value="Peptidase_M20"/>
</dbReference>
<dbReference type="Pfam" id="PF01546">
    <property type="entry name" value="Peptidase_M20"/>
    <property type="match status" value="1"/>
</dbReference>
<dbReference type="SUPFAM" id="SSF53187">
    <property type="entry name" value="Zn-dependent exopeptidases"/>
    <property type="match status" value="1"/>
</dbReference>
<organism evidence="2 3">
    <name type="scientific">Deinococcus aerophilus</name>
    <dbReference type="NCBI Taxonomy" id="522488"/>
    <lineage>
        <taxon>Bacteria</taxon>
        <taxon>Thermotogati</taxon>
        <taxon>Deinococcota</taxon>
        <taxon>Deinococci</taxon>
        <taxon>Deinococcales</taxon>
        <taxon>Deinococcaceae</taxon>
        <taxon>Deinococcus</taxon>
    </lineage>
</organism>
<dbReference type="InterPro" id="IPR011650">
    <property type="entry name" value="Peptidase_M20_dimer"/>
</dbReference>
<dbReference type="RefSeq" id="WP_188905407.1">
    <property type="nucleotide sequence ID" value="NZ_BMOM01000057.1"/>
</dbReference>
<proteinExistence type="predicted"/>
<keyword evidence="3" id="KW-1185">Reference proteome</keyword>
<evidence type="ECO:0000259" key="1">
    <source>
        <dbReference type="Pfam" id="PF07687"/>
    </source>
</evidence>
<dbReference type="CDD" id="cd08021">
    <property type="entry name" value="M20_Acy1_YhaA-like"/>
    <property type="match status" value="1"/>
</dbReference>
<dbReference type="InterPro" id="IPR017439">
    <property type="entry name" value="Amidohydrolase"/>
</dbReference>
<evidence type="ECO:0000313" key="2">
    <source>
        <dbReference type="EMBL" id="GGM22173.1"/>
    </source>
</evidence>
<accession>A0ABQ2H227</accession>
<dbReference type="EMBL" id="BMOM01000057">
    <property type="protein sequence ID" value="GGM22173.1"/>
    <property type="molecule type" value="Genomic_DNA"/>
</dbReference>
<evidence type="ECO:0000313" key="3">
    <source>
        <dbReference type="Proteomes" id="UP000661918"/>
    </source>
</evidence>
<dbReference type="Proteomes" id="UP000661918">
    <property type="component" value="Unassembled WGS sequence"/>
</dbReference>